<dbReference type="Proteomes" id="UP000677265">
    <property type="component" value="Unassembled WGS sequence"/>
</dbReference>
<evidence type="ECO:0000313" key="4">
    <source>
        <dbReference type="Proteomes" id="UP000677265"/>
    </source>
</evidence>
<feature type="transmembrane region" description="Helical" evidence="1">
    <location>
        <begin position="12"/>
        <end position="33"/>
    </location>
</feature>
<accession>A0A942YA79</accession>
<dbReference type="EMBL" id="JAGYPE020000022">
    <property type="protein sequence ID" value="MCH6266580.1"/>
    <property type="molecule type" value="Genomic_DNA"/>
</dbReference>
<name>A0A942YA79_9BACI</name>
<protein>
    <submittedName>
        <fullName evidence="2">Uncharacterized protein</fullName>
    </submittedName>
</protein>
<organism evidence="2">
    <name type="scientific">Neobacillus citreus</name>
    <dbReference type="NCBI Taxonomy" id="2833578"/>
    <lineage>
        <taxon>Bacteria</taxon>
        <taxon>Bacillati</taxon>
        <taxon>Bacillota</taxon>
        <taxon>Bacilli</taxon>
        <taxon>Bacillales</taxon>
        <taxon>Bacillaceae</taxon>
        <taxon>Neobacillus</taxon>
    </lineage>
</organism>
<dbReference type="AlphaFoldDB" id="A0A942YA79"/>
<keyword evidence="1" id="KW-0812">Transmembrane</keyword>
<evidence type="ECO:0000313" key="2">
    <source>
        <dbReference type="EMBL" id="MBS4184221.1"/>
    </source>
</evidence>
<evidence type="ECO:0000256" key="1">
    <source>
        <dbReference type="SAM" id="Phobius"/>
    </source>
</evidence>
<keyword evidence="1" id="KW-0472">Membrane</keyword>
<keyword evidence="4" id="KW-1185">Reference proteome</keyword>
<evidence type="ECO:0000313" key="3">
    <source>
        <dbReference type="EMBL" id="MCH6266580.1"/>
    </source>
</evidence>
<gene>
    <name evidence="3" type="ORF">KHB02_013705</name>
    <name evidence="2" type="ORF">KHB02_22765</name>
</gene>
<comment type="caution">
    <text evidence="2">The sequence shown here is derived from an EMBL/GenBank/DDBJ whole genome shotgun (WGS) entry which is preliminary data.</text>
</comment>
<feature type="transmembrane region" description="Helical" evidence="1">
    <location>
        <begin position="39"/>
        <end position="61"/>
    </location>
</feature>
<dbReference type="RefSeq" id="WP_213144513.1">
    <property type="nucleotide sequence ID" value="NZ_JAGYPE020000022.1"/>
</dbReference>
<sequence>MEQLRMYKLSLYPIFALMFTGGIMFFSFCFMGLKDILSNIFYSIVGLFFSLLFLGYSIYLLRKRRQGKGIYWDNEGIVIDLRGNKVYWEEIESIQYSNVRGMRSTVIYPHYTYHEKVRIRRKKWMPTPAHSIDWFYIEKPKEFHRDLMKTWEEKRH</sequence>
<dbReference type="EMBL" id="JAGYPE010000004">
    <property type="protein sequence ID" value="MBS4184221.1"/>
    <property type="molecule type" value="Genomic_DNA"/>
</dbReference>
<keyword evidence="1" id="KW-1133">Transmembrane helix</keyword>
<reference evidence="2" key="1">
    <citation type="submission" date="2021-05" db="EMBL/GenBank/DDBJ databases">
        <title>Novel Bacillus species.</title>
        <authorList>
            <person name="Liu G."/>
        </authorList>
    </citation>
    <scope>NUCLEOTIDE SEQUENCE</scope>
    <source>
        <strain evidence="2 4">FJAT-50051</strain>
    </source>
</reference>
<proteinExistence type="predicted"/>